<proteinExistence type="predicted"/>
<dbReference type="PANTHER" id="PTHR43046:SF2">
    <property type="entry name" value="8-OXO-DGTP DIPHOSPHATASE-RELATED"/>
    <property type="match status" value="1"/>
</dbReference>
<reference evidence="4 5" key="1">
    <citation type="journal article" date="2016" name="Int. J. Syst. Evol. Microbiol.">
        <title>Tessaracoccus flavus sp. nov., isolated from the drainage system of a lindane-producing factory.</title>
        <authorList>
            <person name="Kumari R."/>
            <person name="Singh P."/>
            <person name="Schumann P."/>
            <person name="Lal R."/>
        </authorList>
    </citation>
    <scope>NUCLEOTIDE SEQUENCE [LARGE SCALE GENOMIC DNA]</scope>
    <source>
        <strain evidence="4 5">RP1T</strain>
    </source>
</reference>
<evidence type="ECO:0000259" key="3">
    <source>
        <dbReference type="PROSITE" id="PS51462"/>
    </source>
</evidence>
<name>A0A1Q2CGB4_9ACTN</name>
<dbReference type="Gene3D" id="3.90.79.10">
    <property type="entry name" value="Nucleoside Triphosphate Pyrophosphohydrolase"/>
    <property type="match status" value="1"/>
</dbReference>
<dbReference type="AlphaFoldDB" id="A0A1Q2CGB4"/>
<protein>
    <recommendedName>
        <fullName evidence="3">Nudix hydrolase domain-containing protein</fullName>
    </recommendedName>
</protein>
<dbReference type="RefSeq" id="WP_077342907.1">
    <property type="nucleotide sequence ID" value="NZ_CP019605.1"/>
</dbReference>
<keyword evidence="5" id="KW-1185">Reference proteome</keyword>
<dbReference type="KEGG" id="tfl:RPIT_10310"/>
<dbReference type="InterPro" id="IPR000086">
    <property type="entry name" value="NUDIX_hydrolase_dom"/>
</dbReference>
<dbReference type="STRING" id="1610493.RPIT_10310"/>
<evidence type="ECO:0000256" key="2">
    <source>
        <dbReference type="ARBA" id="ARBA00022801"/>
    </source>
</evidence>
<comment type="cofactor">
    <cofactor evidence="1">
        <name>Mg(2+)</name>
        <dbReference type="ChEBI" id="CHEBI:18420"/>
    </cofactor>
</comment>
<keyword evidence="2" id="KW-0378">Hydrolase</keyword>
<dbReference type="OrthoDB" id="9801098at2"/>
<dbReference type="Pfam" id="PF00293">
    <property type="entry name" value="NUDIX"/>
    <property type="match status" value="1"/>
</dbReference>
<organism evidence="4 5">
    <name type="scientific">Tessaracoccus flavus</name>
    <dbReference type="NCBI Taxonomy" id="1610493"/>
    <lineage>
        <taxon>Bacteria</taxon>
        <taxon>Bacillati</taxon>
        <taxon>Actinomycetota</taxon>
        <taxon>Actinomycetes</taxon>
        <taxon>Propionibacteriales</taxon>
        <taxon>Propionibacteriaceae</taxon>
        <taxon>Tessaracoccus</taxon>
    </lineage>
</organism>
<feature type="domain" description="Nudix hydrolase" evidence="3">
    <location>
        <begin position="2"/>
        <end position="133"/>
    </location>
</feature>
<accession>A0A1Q2CGB4</accession>
<evidence type="ECO:0000313" key="5">
    <source>
        <dbReference type="Proteomes" id="UP000188324"/>
    </source>
</evidence>
<evidence type="ECO:0000256" key="1">
    <source>
        <dbReference type="ARBA" id="ARBA00001946"/>
    </source>
</evidence>
<dbReference type="SUPFAM" id="SSF55811">
    <property type="entry name" value="Nudix"/>
    <property type="match status" value="1"/>
</dbReference>
<dbReference type="InterPro" id="IPR015797">
    <property type="entry name" value="NUDIX_hydrolase-like_dom_sf"/>
</dbReference>
<dbReference type="PROSITE" id="PS51462">
    <property type="entry name" value="NUDIX"/>
    <property type="match status" value="1"/>
</dbReference>
<dbReference type="Proteomes" id="UP000188324">
    <property type="component" value="Chromosome"/>
</dbReference>
<dbReference type="EMBL" id="CP019605">
    <property type="protein sequence ID" value="AQP45137.1"/>
    <property type="molecule type" value="Genomic_DNA"/>
</dbReference>
<sequence length="136" mass="14619">MPPVIHVSAVVLRDRLGAVLFVRKRATTMWMNPGGKPEPGEDPAQCGAREVAEELGLHLDAERLVSMGALVAAAANEPGHAVMADVFEWPDPIDRGVQPAAEIDAVRWVGVEEFGDADLAPLFVEQIAPRLRSFSA</sequence>
<gene>
    <name evidence="4" type="ORF">RPIT_10310</name>
</gene>
<dbReference type="GO" id="GO:0016787">
    <property type="term" value="F:hydrolase activity"/>
    <property type="evidence" value="ECO:0007669"/>
    <property type="project" value="UniProtKB-KW"/>
</dbReference>
<dbReference type="CDD" id="cd04690">
    <property type="entry name" value="NUDIX_Hydrolase"/>
    <property type="match status" value="1"/>
</dbReference>
<dbReference type="PANTHER" id="PTHR43046">
    <property type="entry name" value="GDP-MANNOSE MANNOSYL HYDROLASE"/>
    <property type="match status" value="1"/>
</dbReference>
<evidence type="ECO:0000313" key="4">
    <source>
        <dbReference type="EMBL" id="AQP45137.1"/>
    </source>
</evidence>